<dbReference type="GO" id="GO:0046872">
    <property type="term" value="F:metal ion binding"/>
    <property type="evidence" value="ECO:0007669"/>
    <property type="project" value="UniProtKB-KW"/>
</dbReference>
<evidence type="ECO:0000256" key="5">
    <source>
        <dbReference type="SAM" id="MobiDB-lite"/>
    </source>
</evidence>
<organism evidence="7 8">
    <name type="scientific">candidate division MSBL1 archaeon SCGC-AAA259E17</name>
    <dbReference type="NCBI Taxonomy" id="1698263"/>
    <lineage>
        <taxon>Archaea</taxon>
        <taxon>Methanobacteriati</taxon>
        <taxon>Methanobacteriota</taxon>
        <taxon>candidate division MSBL1</taxon>
    </lineage>
</organism>
<dbReference type="GO" id="GO:0003917">
    <property type="term" value="F:DNA topoisomerase type I (single strand cut, ATP-independent) activity"/>
    <property type="evidence" value="ECO:0007669"/>
    <property type="project" value="InterPro"/>
</dbReference>
<proteinExistence type="predicted"/>
<feature type="region of interest" description="Disordered" evidence="5">
    <location>
        <begin position="1"/>
        <end position="38"/>
    </location>
</feature>
<dbReference type="InterPro" id="IPR013497">
    <property type="entry name" value="Topo_IA_cen"/>
</dbReference>
<dbReference type="GO" id="GO:0003677">
    <property type="term" value="F:DNA binding"/>
    <property type="evidence" value="ECO:0007669"/>
    <property type="project" value="InterPro"/>
</dbReference>
<sequence>MPSHQLLFHSHKIKNKFKNTKNQNLEHEGEAYEPGETVELPEKAARQAIEKGAAKNAEEEDTPKNSIIKEMERRKIGTKATRAPTVEKLKDRGYIQGKRKIKGTELGLAVAKSLETHAPELASEKMTRKFENKMEKIRNGEKNHTKIINEARNELKDISREFKRNENKIGKTLVKAKREAKEKKKEKTLGDSPECGEGKIVIKKSSNGKKFAGCDQYPDCKNSYATPQRHFKILKSRCDNCGLQLLSLKGKHGRFHLCPNCGPTD</sequence>
<reference evidence="7 8" key="1">
    <citation type="journal article" date="2016" name="Sci. Rep.">
        <title>Metabolic traits of an uncultured archaeal lineage -MSBL1- from brine pools of the Red Sea.</title>
        <authorList>
            <person name="Mwirichia R."/>
            <person name="Alam I."/>
            <person name="Rashid M."/>
            <person name="Vinu M."/>
            <person name="Ba-Alawi W."/>
            <person name="Anthony Kamau A."/>
            <person name="Kamanda Ngugi D."/>
            <person name="Goker M."/>
            <person name="Klenk H.P."/>
            <person name="Bajic V."/>
            <person name="Stingl U."/>
        </authorList>
    </citation>
    <scope>NUCLEOTIDE SEQUENCE [LARGE SCALE GENOMIC DNA]</scope>
    <source>
        <strain evidence="7">SCGC-AAA259E17</strain>
    </source>
</reference>
<dbReference type="InterPro" id="IPR023405">
    <property type="entry name" value="Topo_IA_core_domain"/>
</dbReference>
<evidence type="ECO:0000256" key="3">
    <source>
        <dbReference type="ARBA" id="ARBA00023235"/>
    </source>
</evidence>
<comment type="caution">
    <text evidence="7">The sequence shown here is derived from an EMBL/GenBank/DDBJ whole genome shotgun (WGS) entry which is preliminary data.</text>
</comment>
<evidence type="ECO:0000256" key="1">
    <source>
        <dbReference type="ARBA" id="ARBA00022723"/>
    </source>
</evidence>
<evidence type="ECO:0000256" key="2">
    <source>
        <dbReference type="ARBA" id="ARBA00022833"/>
    </source>
</evidence>
<dbReference type="Gene3D" id="1.10.460.10">
    <property type="entry name" value="Topoisomerase I, domain 2"/>
    <property type="match status" value="1"/>
</dbReference>
<dbReference type="Gene3D" id="3.30.65.10">
    <property type="entry name" value="Bacterial Topoisomerase I, domain 1"/>
    <property type="match status" value="1"/>
</dbReference>
<feature type="coiled-coil region" evidence="4">
    <location>
        <begin position="141"/>
        <end position="168"/>
    </location>
</feature>
<evidence type="ECO:0000256" key="4">
    <source>
        <dbReference type="SAM" id="Coils"/>
    </source>
</evidence>
<dbReference type="GO" id="GO:0006265">
    <property type="term" value="P:DNA topological change"/>
    <property type="evidence" value="ECO:0007669"/>
    <property type="project" value="InterPro"/>
</dbReference>
<keyword evidence="3" id="KW-0413">Isomerase</keyword>
<evidence type="ECO:0000259" key="6">
    <source>
        <dbReference type="PROSITE" id="PS52039"/>
    </source>
</evidence>
<dbReference type="SUPFAM" id="SSF56712">
    <property type="entry name" value="Prokaryotic type I DNA topoisomerase"/>
    <property type="match status" value="1"/>
</dbReference>
<dbReference type="InterPro" id="IPR000380">
    <property type="entry name" value="Topo_IA"/>
</dbReference>
<feature type="domain" description="Topo IA-type catalytic" evidence="6">
    <location>
        <begin position="1"/>
        <end position="159"/>
    </location>
</feature>
<dbReference type="PANTHER" id="PTHR11390">
    <property type="entry name" value="PROKARYOTIC DNA TOPOISOMERASE"/>
    <property type="match status" value="1"/>
</dbReference>
<dbReference type="Pfam" id="PF01131">
    <property type="entry name" value="Topoisom_bac"/>
    <property type="match status" value="1"/>
</dbReference>
<dbReference type="PROSITE" id="PS52039">
    <property type="entry name" value="TOPO_IA_2"/>
    <property type="match status" value="1"/>
</dbReference>
<accession>A0A133UDN2</accession>
<gene>
    <name evidence="7" type="ORF">AKJ64_03450</name>
</gene>
<evidence type="ECO:0000313" key="8">
    <source>
        <dbReference type="Proteomes" id="UP000070373"/>
    </source>
</evidence>
<feature type="compositionally biased region" description="Basic residues" evidence="5">
    <location>
        <begin position="9"/>
        <end position="19"/>
    </location>
</feature>
<dbReference type="Proteomes" id="UP000070373">
    <property type="component" value="Unassembled WGS sequence"/>
</dbReference>
<evidence type="ECO:0000313" key="7">
    <source>
        <dbReference type="EMBL" id="KXA92323.1"/>
    </source>
</evidence>
<dbReference type="EMBL" id="LHXN01000060">
    <property type="protein sequence ID" value="KXA92323.1"/>
    <property type="molecule type" value="Genomic_DNA"/>
</dbReference>
<dbReference type="Pfam" id="PF01396">
    <property type="entry name" value="Zn_ribbon_Top1"/>
    <property type="match status" value="2"/>
</dbReference>
<keyword evidence="1" id="KW-0479">Metal-binding</keyword>
<dbReference type="GO" id="GO:0005694">
    <property type="term" value="C:chromosome"/>
    <property type="evidence" value="ECO:0007669"/>
    <property type="project" value="InterPro"/>
</dbReference>
<dbReference type="AlphaFoldDB" id="A0A133UDN2"/>
<keyword evidence="4" id="KW-0175">Coiled coil</keyword>
<keyword evidence="8" id="KW-1185">Reference proteome</keyword>
<dbReference type="PANTHER" id="PTHR11390:SF26">
    <property type="entry name" value="DNA TOPOISOMERASE 1"/>
    <property type="match status" value="1"/>
</dbReference>
<keyword evidence="2" id="KW-0862">Zinc</keyword>
<dbReference type="InterPro" id="IPR013498">
    <property type="entry name" value="Topo_IA_Znf"/>
</dbReference>
<dbReference type="InterPro" id="IPR013824">
    <property type="entry name" value="Topo_IA_cen_sub1"/>
</dbReference>
<protein>
    <recommendedName>
        <fullName evidence="6">Topo IA-type catalytic domain-containing protein</fullName>
    </recommendedName>
</protein>
<dbReference type="GO" id="GO:0006310">
    <property type="term" value="P:DNA recombination"/>
    <property type="evidence" value="ECO:0007669"/>
    <property type="project" value="TreeGrafter"/>
</dbReference>
<name>A0A133UDN2_9EURY</name>
<dbReference type="GO" id="GO:0006281">
    <property type="term" value="P:DNA repair"/>
    <property type="evidence" value="ECO:0007669"/>
    <property type="project" value="TreeGrafter"/>
</dbReference>